<dbReference type="AlphaFoldDB" id="A0A371X4M6"/>
<keyword evidence="3" id="KW-1185">Reference proteome</keyword>
<dbReference type="RefSeq" id="WP_116682598.1">
    <property type="nucleotide sequence ID" value="NZ_QURL01000003.1"/>
</dbReference>
<comment type="caution">
    <text evidence="2">The sequence shown here is derived from an EMBL/GenBank/DDBJ whole genome shotgun (WGS) entry which is preliminary data.</text>
</comment>
<organism evidence="2 3">
    <name type="scientific">Fulvimarina endophytica</name>
    <dbReference type="NCBI Taxonomy" id="2293836"/>
    <lineage>
        <taxon>Bacteria</taxon>
        <taxon>Pseudomonadati</taxon>
        <taxon>Pseudomonadota</taxon>
        <taxon>Alphaproteobacteria</taxon>
        <taxon>Hyphomicrobiales</taxon>
        <taxon>Aurantimonadaceae</taxon>
        <taxon>Fulvimarina</taxon>
    </lineage>
</organism>
<evidence type="ECO:0000313" key="2">
    <source>
        <dbReference type="EMBL" id="RFC64181.1"/>
    </source>
</evidence>
<dbReference type="Proteomes" id="UP000264310">
    <property type="component" value="Unassembled WGS sequence"/>
</dbReference>
<reference evidence="2 3" key="1">
    <citation type="submission" date="2018-08" db="EMBL/GenBank/DDBJ databases">
        <title>Fulvimarina sp. 85, whole genome shotgun sequence.</title>
        <authorList>
            <person name="Tuo L."/>
        </authorList>
    </citation>
    <scope>NUCLEOTIDE SEQUENCE [LARGE SCALE GENOMIC DNA]</scope>
    <source>
        <strain evidence="2 3">85</strain>
    </source>
</reference>
<feature type="signal peptide" evidence="1">
    <location>
        <begin position="1"/>
        <end position="29"/>
    </location>
</feature>
<proteinExistence type="predicted"/>
<evidence type="ECO:0000313" key="3">
    <source>
        <dbReference type="Proteomes" id="UP000264310"/>
    </source>
</evidence>
<sequence length="83" mass="8854">MSRSSLPRTGARTAVLAVVILANAAPAFAARCTDYANCRQAVTAWCAGQHNRADGDNDGIPCENVCSSRQQVVEIMQEIGCDR</sequence>
<feature type="chain" id="PRO_5016951887" description="Excalibur calcium-binding domain-containing protein" evidence="1">
    <location>
        <begin position="30"/>
        <end position="83"/>
    </location>
</feature>
<accession>A0A371X4M6</accession>
<evidence type="ECO:0008006" key="4">
    <source>
        <dbReference type="Google" id="ProtNLM"/>
    </source>
</evidence>
<dbReference type="OrthoDB" id="9805504at2"/>
<gene>
    <name evidence="2" type="ORF">DYI37_07460</name>
</gene>
<keyword evidence="1" id="KW-0732">Signal</keyword>
<evidence type="ECO:0000256" key="1">
    <source>
        <dbReference type="SAM" id="SignalP"/>
    </source>
</evidence>
<dbReference type="EMBL" id="QURL01000003">
    <property type="protein sequence ID" value="RFC64181.1"/>
    <property type="molecule type" value="Genomic_DNA"/>
</dbReference>
<protein>
    <recommendedName>
        <fullName evidence="4">Excalibur calcium-binding domain-containing protein</fullName>
    </recommendedName>
</protein>
<name>A0A371X4M6_9HYPH</name>